<sequence length="334" mass="36712">MVFKVKRNADGSIDHYKAQLVAKGYNQHPGFDYLQVFAPTVCLSSIRVILTLAALQDLHLHSLDVSHAYLNGEMDCEVYMAQPEGFVEGDPKAKVCLLQKAIYGSKQGGNCWNKKIIYIYFKDDLDLTVTIILPVFVDDITLASKSAPAIQSFIAQLSQHFKIHNLGPITQLLGIKIDGDHSKHSISLSQRYPQNAQEAETMHQTPYLSATGALMYLATTTHPDITYTVGVLARLNSNPGWTHWLTVKHLLRYIKGTIDYSITYSPDSAQPETFIMFSDADHGGCKDTGHSTGGDVVKMGTGVVSWSSKLQNVIALSTTEADSGTWQLSNSSKG</sequence>
<proteinExistence type="predicted"/>
<evidence type="ECO:0000313" key="2">
    <source>
        <dbReference type="EMBL" id="KIM61629.1"/>
    </source>
</evidence>
<dbReference type="PANTHER" id="PTHR11439:SF463">
    <property type="entry name" value="REVERSE TRANSCRIPTASE TY1_COPIA-TYPE DOMAIN-CONTAINING PROTEIN"/>
    <property type="match status" value="1"/>
</dbReference>
<dbReference type="Pfam" id="PF07727">
    <property type="entry name" value="RVT_2"/>
    <property type="match status" value="1"/>
</dbReference>
<organism evidence="2 3">
    <name type="scientific">Scleroderma citrinum Foug A</name>
    <dbReference type="NCBI Taxonomy" id="1036808"/>
    <lineage>
        <taxon>Eukaryota</taxon>
        <taxon>Fungi</taxon>
        <taxon>Dikarya</taxon>
        <taxon>Basidiomycota</taxon>
        <taxon>Agaricomycotina</taxon>
        <taxon>Agaricomycetes</taxon>
        <taxon>Agaricomycetidae</taxon>
        <taxon>Boletales</taxon>
        <taxon>Sclerodermatineae</taxon>
        <taxon>Sclerodermataceae</taxon>
        <taxon>Scleroderma</taxon>
    </lineage>
</organism>
<dbReference type="InParanoid" id="A0A0C3DZK3"/>
<reference evidence="3" key="2">
    <citation type="submission" date="2015-01" db="EMBL/GenBank/DDBJ databases">
        <title>Evolutionary Origins and Diversification of the Mycorrhizal Mutualists.</title>
        <authorList>
            <consortium name="DOE Joint Genome Institute"/>
            <consortium name="Mycorrhizal Genomics Consortium"/>
            <person name="Kohler A."/>
            <person name="Kuo A."/>
            <person name="Nagy L.G."/>
            <person name="Floudas D."/>
            <person name="Copeland A."/>
            <person name="Barry K.W."/>
            <person name="Cichocki N."/>
            <person name="Veneault-Fourrey C."/>
            <person name="LaButti K."/>
            <person name="Lindquist E.A."/>
            <person name="Lipzen A."/>
            <person name="Lundell T."/>
            <person name="Morin E."/>
            <person name="Murat C."/>
            <person name="Riley R."/>
            <person name="Ohm R."/>
            <person name="Sun H."/>
            <person name="Tunlid A."/>
            <person name="Henrissat B."/>
            <person name="Grigoriev I.V."/>
            <person name="Hibbett D.S."/>
            <person name="Martin F."/>
        </authorList>
    </citation>
    <scope>NUCLEOTIDE SEQUENCE [LARGE SCALE GENOMIC DNA]</scope>
    <source>
        <strain evidence="3">Foug A</strain>
    </source>
</reference>
<evidence type="ECO:0000313" key="3">
    <source>
        <dbReference type="Proteomes" id="UP000053989"/>
    </source>
</evidence>
<dbReference type="Proteomes" id="UP000053989">
    <property type="component" value="Unassembled WGS sequence"/>
</dbReference>
<accession>A0A0C3DZK3</accession>
<dbReference type="STRING" id="1036808.A0A0C3DZK3"/>
<dbReference type="InterPro" id="IPR013103">
    <property type="entry name" value="RVT_2"/>
</dbReference>
<dbReference type="HOGENOM" id="CLU_001650_21_5_1"/>
<gene>
    <name evidence="2" type="ORF">SCLCIDRAFT_121591</name>
</gene>
<name>A0A0C3DZK3_9AGAM</name>
<protein>
    <recommendedName>
        <fullName evidence="1">Reverse transcriptase Ty1/copia-type domain-containing protein</fullName>
    </recommendedName>
</protein>
<dbReference type="OrthoDB" id="2685291at2759"/>
<reference evidence="2 3" key="1">
    <citation type="submission" date="2014-04" db="EMBL/GenBank/DDBJ databases">
        <authorList>
            <consortium name="DOE Joint Genome Institute"/>
            <person name="Kuo A."/>
            <person name="Kohler A."/>
            <person name="Nagy L.G."/>
            <person name="Floudas D."/>
            <person name="Copeland A."/>
            <person name="Barry K.W."/>
            <person name="Cichocki N."/>
            <person name="Veneault-Fourrey C."/>
            <person name="LaButti K."/>
            <person name="Lindquist E.A."/>
            <person name="Lipzen A."/>
            <person name="Lundell T."/>
            <person name="Morin E."/>
            <person name="Murat C."/>
            <person name="Sun H."/>
            <person name="Tunlid A."/>
            <person name="Henrissat B."/>
            <person name="Grigoriev I.V."/>
            <person name="Hibbett D.S."/>
            <person name="Martin F."/>
            <person name="Nordberg H.P."/>
            <person name="Cantor M.N."/>
            <person name="Hua S.X."/>
        </authorList>
    </citation>
    <scope>NUCLEOTIDE SEQUENCE [LARGE SCALE GENOMIC DNA]</scope>
    <source>
        <strain evidence="2 3">Foug A</strain>
    </source>
</reference>
<dbReference type="AlphaFoldDB" id="A0A0C3DZK3"/>
<dbReference type="InterPro" id="IPR043502">
    <property type="entry name" value="DNA/RNA_pol_sf"/>
</dbReference>
<feature type="domain" description="Reverse transcriptase Ty1/copia-type" evidence="1">
    <location>
        <begin position="2"/>
        <end position="189"/>
    </location>
</feature>
<dbReference type="SUPFAM" id="SSF56672">
    <property type="entry name" value="DNA/RNA polymerases"/>
    <property type="match status" value="1"/>
</dbReference>
<dbReference type="CDD" id="cd09272">
    <property type="entry name" value="RNase_HI_RT_Ty1"/>
    <property type="match status" value="1"/>
</dbReference>
<keyword evidence="3" id="KW-1185">Reference proteome</keyword>
<dbReference type="PANTHER" id="PTHR11439">
    <property type="entry name" value="GAG-POL-RELATED RETROTRANSPOSON"/>
    <property type="match status" value="1"/>
</dbReference>
<dbReference type="EMBL" id="KN822050">
    <property type="protein sequence ID" value="KIM61629.1"/>
    <property type="molecule type" value="Genomic_DNA"/>
</dbReference>
<evidence type="ECO:0000259" key="1">
    <source>
        <dbReference type="Pfam" id="PF07727"/>
    </source>
</evidence>